<sequence>MAGAPQDDERDERGSTPPDPDEYQSALEDEQGDRDMEAPEADAAEQHRDALGAPESGPRGGEVGLEVDPADAADQDRAVELDEDEYR</sequence>
<evidence type="ECO:0008006" key="4">
    <source>
        <dbReference type="Google" id="ProtNLM"/>
    </source>
</evidence>
<evidence type="ECO:0000256" key="1">
    <source>
        <dbReference type="SAM" id="MobiDB-lite"/>
    </source>
</evidence>
<evidence type="ECO:0000313" key="3">
    <source>
        <dbReference type="Proteomes" id="UP000243342"/>
    </source>
</evidence>
<dbReference type="RefSeq" id="WP_071657123.1">
    <property type="nucleotide sequence ID" value="NZ_MLCF01000069.1"/>
</dbReference>
<feature type="region of interest" description="Disordered" evidence="1">
    <location>
        <begin position="1"/>
        <end position="87"/>
    </location>
</feature>
<reference evidence="2 3" key="1">
    <citation type="submission" date="2016-10" db="EMBL/GenBank/DDBJ databases">
        <title>Genome sequence of Streptomyces gilvigriseus MUSC 26.</title>
        <authorList>
            <person name="Lee L.-H."/>
            <person name="Ser H.-L."/>
        </authorList>
    </citation>
    <scope>NUCLEOTIDE SEQUENCE [LARGE SCALE GENOMIC DNA]</scope>
    <source>
        <strain evidence="2 3">MUSC 26</strain>
    </source>
</reference>
<dbReference type="EMBL" id="MLCF01000069">
    <property type="protein sequence ID" value="OIV36920.1"/>
    <property type="molecule type" value="Genomic_DNA"/>
</dbReference>
<dbReference type="OrthoDB" id="3543876at2"/>
<dbReference type="AlphaFoldDB" id="A0A1J7C5U8"/>
<protein>
    <recommendedName>
        <fullName evidence="4">DUF5709 domain-containing protein</fullName>
    </recommendedName>
</protein>
<evidence type="ECO:0000313" key="2">
    <source>
        <dbReference type="EMBL" id="OIV36920.1"/>
    </source>
</evidence>
<comment type="caution">
    <text evidence="2">The sequence shown here is derived from an EMBL/GenBank/DDBJ whole genome shotgun (WGS) entry which is preliminary data.</text>
</comment>
<name>A0A1J7C5U8_9ACTN</name>
<proteinExistence type="predicted"/>
<feature type="compositionally biased region" description="Acidic residues" evidence="1">
    <location>
        <begin position="19"/>
        <end position="43"/>
    </location>
</feature>
<dbReference type="STRING" id="1428644.BIV57_13735"/>
<dbReference type="Proteomes" id="UP000243342">
    <property type="component" value="Unassembled WGS sequence"/>
</dbReference>
<accession>A0A1J7C5U8</accession>
<gene>
    <name evidence="2" type="ORF">BIV57_13735</name>
</gene>
<organism evidence="2 3">
    <name type="scientific">Mangrovactinospora gilvigrisea</name>
    <dbReference type="NCBI Taxonomy" id="1428644"/>
    <lineage>
        <taxon>Bacteria</taxon>
        <taxon>Bacillati</taxon>
        <taxon>Actinomycetota</taxon>
        <taxon>Actinomycetes</taxon>
        <taxon>Kitasatosporales</taxon>
        <taxon>Streptomycetaceae</taxon>
        <taxon>Mangrovactinospora</taxon>
    </lineage>
</organism>
<feature type="compositionally biased region" description="Acidic residues" evidence="1">
    <location>
        <begin position="1"/>
        <end position="10"/>
    </location>
</feature>
<keyword evidence="3" id="KW-1185">Reference proteome</keyword>